<feature type="domain" description="AAA ATPase AAA+ lid" evidence="3">
    <location>
        <begin position="104"/>
        <end position="139"/>
    </location>
</feature>
<dbReference type="GO" id="GO:0016558">
    <property type="term" value="P:protein import into peroxisome matrix"/>
    <property type="evidence" value="ECO:0007669"/>
    <property type="project" value="TreeGrafter"/>
</dbReference>
<dbReference type="Proteomes" id="UP000194236">
    <property type="component" value="Unassembled WGS sequence"/>
</dbReference>
<comment type="similarity">
    <text evidence="1">Belongs to the AAA ATPase family.</text>
</comment>
<evidence type="ECO:0000259" key="3">
    <source>
        <dbReference type="Pfam" id="PF17862"/>
    </source>
</evidence>
<comment type="caution">
    <text evidence="4">The sequence shown here is derived from an EMBL/GenBank/DDBJ whole genome shotgun (WGS) entry which is preliminary data.</text>
</comment>
<dbReference type="Gene3D" id="1.10.8.60">
    <property type="match status" value="1"/>
</dbReference>
<dbReference type="PANTHER" id="PTHR23077">
    <property type="entry name" value="AAA-FAMILY ATPASE"/>
    <property type="match status" value="1"/>
</dbReference>
<protein>
    <submittedName>
        <fullName evidence="4">Peroxisome biogenesis factor 1-like protein</fullName>
    </submittedName>
</protein>
<evidence type="ECO:0000256" key="1">
    <source>
        <dbReference type="RuleBase" id="RU003651"/>
    </source>
</evidence>
<dbReference type="GO" id="GO:0005778">
    <property type="term" value="C:peroxisomal membrane"/>
    <property type="evidence" value="ECO:0007669"/>
    <property type="project" value="TreeGrafter"/>
</dbReference>
<dbReference type="InterPro" id="IPR041569">
    <property type="entry name" value="AAA_lid_3"/>
</dbReference>
<accession>A0A1Y3B412</accession>
<dbReference type="InterPro" id="IPR027417">
    <property type="entry name" value="P-loop_NTPase"/>
</dbReference>
<keyword evidence="1" id="KW-0067">ATP-binding</keyword>
<dbReference type="InterPro" id="IPR050168">
    <property type="entry name" value="AAA_ATPase_domain"/>
</dbReference>
<dbReference type="Pfam" id="PF00004">
    <property type="entry name" value="AAA"/>
    <property type="match status" value="1"/>
</dbReference>
<keyword evidence="5" id="KW-1185">Reference proteome</keyword>
<proteinExistence type="inferred from homology"/>
<gene>
    <name evidence="4" type="ORF">BLA29_009498</name>
</gene>
<sequence length="175" mass="20157">PCILFFDEFDSLAPRRGHDSTGVTDRVVNQILTLMDGLEERKQNIFIIAATSRPDLIDLALLRPGRFDQIVHCKLPDENERKEIFMVIGQKLSIENCIINDEILFNQIVKSTENFTGADIQALLYNAFLDATKQQQSQNDNNNNKVQIEWANIQRAMDMTKPSLSEQERKRFGRM</sequence>
<dbReference type="Gene3D" id="3.40.50.300">
    <property type="entry name" value="P-loop containing nucleotide triphosphate hydrolases"/>
    <property type="match status" value="1"/>
</dbReference>
<dbReference type="InterPro" id="IPR003959">
    <property type="entry name" value="ATPase_AAA_core"/>
</dbReference>
<evidence type="ECO:0000313" key="5">
    <source>
        <dbReference type="Proteomes" id="UP000194236"/>
    </source>
</evidence>
<dbReference type="SUPFAM" id="SSF52540">
    <property type="entry name" value="P-loop containing nucleoside triphosphate hydrolases"/>
    <property type="match status" value="1"/>
</dbReference>
<dbReference type="GO" id="GO:0005524">
    <property type="term" value="F:ATP binding"/>
    <property type="evidence" value="ECO:0007669"/>
    <property type="project" value="UniProtKB-KW"/>
</dbReference>
<dbReference type="PROSITE" id="PS00674">
    <property type="entry name" value="AAA"/>
    <property type="match status" value="1"/>
</dbReference>
<dbReference type="PANTHER" id="PTHR23077:SF12">
    <property type="entry name" value="PEROXISOMAL ATPASE PEX1"/>
    <property type="match status" value="1"/>
</dbReference>
<feature type="non-terminal residue" evidence="4">
    <location>
        <position position="1"/>
    </location>
</feature>
<dbReference type="GO" id="GO:0016887">
    <property type="term" value="F:ATP hydrolysis activity"/>
    <property type="evidence" value="ECO:0007669"/>
    <property type="project" value="InterPro"/>
</dbReference>
<organism evidence="4 5">
    <name type="scientific">Euroglyphus maynei</name>
    <name type="common">Mayne's house dust mite</name>
    <dbReference type="NCBI Taxonomy" id="6958"/>
    <lineage>
        <taxon>Eukaryota</taxon>
        <taxon>Metazoa</taxon>
        <taxon>Ecdysozoa</taxon>
        <taxon>Arthropoda</taxon>
        <taxon>Chelicerata</taxon>
        <taxon>Arachnida</taxon>
        <taxon>Acari</taxon>
        <taxon>Acariformes</taxon>
        <taxon>Sarcoptiformes</taxon>
        <taxon>Astigmata</taxon>
        <taxon>Psoroptidia</taxon>
        <taxon>Analgoidea</taxon>
        <taxon>Pyroglyphidae</taxon>
        <taxon>Pyroglyphinae</taxon>
        <taxon>Euroglyphus</taxon>
    </lineage>
</organism>
<reference evidence="4 5" key="1">
    <citation type="submission" date="2017-03" db="EMBL/GenBank/DDBJ databases">
        <title>Genome Survey of Euroglyphus maynei.</title>
        <authorList>
            <person name="Arlian L.G."/>
            <person name="Morgan M.S."/>
            <person name="Rider S.D."/>
        </authorList>
    </citation>
    <scope>NUCLEOTIDE SEQUENCE [LARGE SCALE GENOMIC DNA]</scope>
    <source>
        <strain evidence="4">Arlian Lab</strain>
        <tissue evidence="4">Whole body</tissue>
    </source>
</reference>
<name>A0A1Y3B412_EURMA</name>
<feature type="domain" description="ATPase AAA-type core" evidence="2">
    <location>
        <begin position="1"/>
        <end position="73"/>
    </location>
</feature>
<evidence type="ECO:0000259" key="2">
    <source>
        <dbReference type="Pfam" id="PF00004"/>
    </source>
</evidence>
<evidence type="ECO:0000313" key="4">
    <source>
        <dbReference type="EMBL" id="OTF75549.1"/>
    </source>
</evidence>
<dbReference type="GO" id="GO:0005829">
    <property type="term" value="C:cytosol"/>
    <property type="evidence" value="ECO:0007669"/>
    <property type="project" value="TreeGrafter"/>
</dbReference>
<dbReference type="OrthoDB" id="8173462at2759"/>
<dbReference type="Pfam" id="PF17862">
    <property type="entry name" value="AAA_lid_3"/>
    <property type="match status" value="1"/>
</dbReference>
<dbReference type="AlphaFoldDB" id="A0A1Y3B412"/>
<keyword evidence="1" id="KW-0547">Nucleotide-binding</keyword>
<dbReference type="EMBL" id="MUJZ01041390">
    <property type="protein sequence ID" value="OTF75549.1"/>
    <property type="molecule type" value="Genomic_DNA"/>
</dbReference>
<dbReference type="InterPro" id="IPR003960">
    <property type="entry name" value="ATPase_AAA_CS"/>
</dbReference>